<reference evidence="2 3" key="2">
    <citation type="journal article" date="2022" name="Mol. Biol. Evol.">
        <title>Comparative Genomics Reveals Insights into the Divergent Evolution of Astigmatic Mites and Household Pest Adaptations.</title>
        <authorList>
            <person name="Xiong Q."/>
            <person name="Wan A.T."/>
            <person name="Liu X."/>
            <person name="Fung C.S."/>
            <person name="Xiao X."/>
            <person name="Malainual N."/>
            <person name="Hou J."/>
            <person name="Wang L."/>
            <person name="Wang M."/>
            <person name="Yang K.Y."/>
            <person name="Cui Y."/>
            <person name="Leung E.L."/>
            <person name="Nong W."/>
            <person name="Shin S.K."/>
            <person name="Au S.W."/>
            <person name="Jeong K.Y."/>
            <person name="Chew F.T."/>
            <person name="Hui J.H."/>
            <person name="Leung T.F."/>
            <person name="Tungtrongchitr A."/>
            <person name="Zhong N."/>
            <person name="Liu Z."/>
            <person name="Tsui S.K."/>
        </authorList>
    </citation>
    <scope>NUCLEOTIDE SEQUENCE [LARGE SCALE GENOMIC DNA]</scope>
    <source>
        <strain evidence="2">Derp</strain>
    </source>
</reference>
<accession>A0ABQ8J5A7</accession>
<evidence type="ECO:0000313" key="2">
    <source>
        <dbReference type="EMBL" id="KAH9417725.1"/>
    </source>
</evidence>
<evidence type="ECO:0000256" key="1">
    <source>
        <dbReference type="SAM" id="Phobius"/>
    </source>
</evidence>
<sequence length="61" mass="7276">MKIINLCQYQFESLKVKISKMRPWILVIIVAFIAYLFFIKLNRWKPGVGMKFRKNNSPNIS</sequence>
<evidence type="ECO:0000313" key="3">
    <source>
        <dbReference type="Proteomes" id="UP000887458"/>
    </source>
</evidence>
<keyword evidence="3" id="KW-1185">Reference proteome</keyword>
<feature type="transmembrane region" description="Helical" evidence="1">
    <location>
        <begin position="21"/>
        <end position="39"/>
    </location>
</feature>
<proteinExistence type="predicted"/>
<dbReference type="EMBL" id="NJHN03000074">
    <property type="protein sequence ID" value="KAH9417725.1"/>
    <property type="molecule type" value="Genomic_DNA"/>
</dbReference>
<name>A0ABQ8J5A7_DERPT</name>
<organism evidence="2 3">
    <name type="scientific">Dermatophagoides pteronyssinus</name>
    <name type="common">European house dust mite</name>
    <dbReference type="NCBI Taxonomy" id="6956"/>
    <lineage>
        <taxon>Eukaryota</taxon>
        <taxon>Metazoa</taxon>
        <taxon>Ecdysozoa</taxon>
        <taxon>Arthropoda</taxon>
        <taxon>Chelicerata</taxon>
        <taxon>Arachnida</taxon>
        <taxon>Acari</taxon>
        <taxon>Acariformes</taxon>
        <taxon>Sarcoptiformes</taxon>
        <taxon>Astigmata</taxon>
        <taxon>Psoroptidia</taxon>
        <taxon>Analgoidea</taxon>
        <taxon>Pyroglyphidae</taxon>
        <taxon>Dermatophagoidinae</taxon>
        <taxon>Dermatophagoides</taxon>
    </lineage>
</organism>
<keyword evidence="1" id="KW-0472">Membrane</keyword>
<comment type="caution">
    <text evidence="2">The sequence shown here is derived from an EMBL/GenBank/DDBJ whole genome shotgun (WGS) entry which is preliminary data.</text>
</comment>
<keyword evidence="1" id="KW-1133">Transmembrane helix</keyword>
<protein>
    <submittedName>
        <fullName evidence="2">Uncharacterized protein</fullName>
    </submittedName>
</protein>
<keyword evidence="1" id="KW-0812">Transmembrane</keyword>
<gene>
    <name evidence="2" type="ORF">DERP_011436</name>
</gene>
<reference evidence="2 3" key="1">
    <citation type="journal article" date="2018" name="J. Allergy Clin. Immunol.">
        <title>High-quality assembly of Dermatophagoides pteronyssinus genome and transcriptome reveals a wide range of novel allergens.</title>
        <authorList>
            <person name="Liu X.Y."/>
            <person name="Yang K.Y."/>
            <person name="Wang M.Q."/>
            <person name="Kwok J.S."/>
            <person name="Zeng X."/>
            <person name="Yang Z."/>
            <person name="Xiao X.J."/>
            <person name="Lau C.P."/>
            <person name="Li Y."/>
            <person name="Huang Z.M."/>
            <person name="Ba J.G."/>
            <person name="Yim A.K."/>
            <person name="Ouyang C.Y."/>
            <person name="Ngai S.M."/>
            <person name="Chan T.F."/>
            <person name="Leung E.L."/>
            <person name="Liu L."/>
            <person name="Liu Z.G."/>
            <person name="Tsui S.K."/>
        </authorList>
    </citation>
    <scope>NUCLEOTIDE SEQUENCE [LARGE SCALE GENOMIC DNA]</scope>
    <source>
        <strain evidence="2">Derp</strain>
    </source>
</reference>
<dbReference type="Proteomes" id="UP000887458">
    <property type="component" value="Unassembled WGS sequence"/>
</dbReference>